<dbReference type="Proteomes" id="UP001152604">
    <property type="component" value="Unassembled WGS sequence"/>
</dbReference>
<evidence type="ECO:0000313" key="1">
    <source>
        <dbReference type="EMBL" id="CAH2398298.1"/>
    </source>
</evidence>
<keyword evidence="2" id="KW-1185">Reference proteome</keyword>
<reference evidence="1" key="1">
    <citation type="submission" date="2022-03" db="EMBL/GenBank/DDBJ databases">
        <authorList>
            <person name="Brunel B."/>
        </authorList>
    </citation>
    <scope>NUCLEOTIDE SEQUENCE</scope>
    <source>
        <strain evidence="1">STM4922sample</strain>
    </source>
</reference>
<organism evidence="1 2">
    <name type="scientific">Mesorhizobium ventifaucium</name>
    <dbReference type="NCBI Taxonomy" id="666020"/>
    <lineage>
        <taxon>Bacteria</taxon>
        <taxon>Pseudomonadati</taxon>
        <taxon>Pseudomonadota</taxon>
        <taxon>Alphaproteobacteria</taxon>
        <taxon>Hyphomicrobiales</taxon>
        <taxon>Phyllobacteriaceae</taxon>
        <taxon>Mesorhizobium</taxon>
    </lineage>
</organism>
<name>A0ABM9DQF1_9HYPH</name>
<gene>
    <name evidence="1" type="ORF">MES4922_20026</name>
</gene>
<proteinExistence type="predicted"/>
<protein>
    <submittedName>
        <fullName evidence="1">Uncharacterized protein</fullName>
    </submittedName>
</protein>
<evidence type="ECO:0000313" key="2">
    <source>
        <dbReference type="Proteomes" id="UP001152604"/>
    </source>
</evidence>
<dbReference type="EMBL" id="CAKXZS010000012">
    <property type="protein sequence ID" value="CAH2398298.1"/>
    <property type="molecule type" value="Genomic_DNA"/>
</dbReference>
<sequence>MLYAYLPKTAAPARVKSEAIAFGRHAAGLRQYDMKTIMSAGWLDLMSGRDRPCAFD</sequence>
<accession>A0ABM9DQF1</accession>
<comment type="caution">
    <text evidence="1">The sequence shown here is derived from an EMBL/GenBank/DDBJ whole genome shotgun (WGS) entry which is preliminary data.</text>
</comment>